<dbReference type="InterPro" id="IPR001789">
    <property type="entry name" value="Sig_transdc_resp-reg_receiver"/>
</dbReference>
<evidence type="ECO:0000256" key="1">
    <source>
        <dbReference type="ARBA" id="ARBA00000085"/>
    </source>
</evidence>
<dbReference type="InterPro" id="IPR004358">
    <property type="entry name" value="Sig_transdc_His_kin-like_C"/>
</dbReference>
<evidence type="ECO:0000256" key="5">
    <source>
        <dbReference type="ARBA" id="ARBA00022741"/>
    </source>
</evidence>
<dbReference type="CDD" id="cd00082">
    <property type="entry name" value="HisKA"/>
    <property type="match status" value="1"/>
</dbReference>
<dbReference type="FunFam" id="1.10.287.130:FF:000002">
    <property type="entry name" value="Two-component osmosensing histidine kinase"/>
    <property type="match status" value="1"/>
</dbReference>
<accession>A0A956SHX8</accession>
<dbReference type="SMART" id="SM00028">
    <property type="entry name" value="TPR"/>
    <property type="match status" value="6"/>
</dbReference>
<dbReference type="InterPro" id="IPR003661">
    <property type="entry name" value="HisK_dim/P_dom"/>
</dbReference>
<feature type="region of interest" description="Disordered" evidence="13">
    <location>
        <begin position="1"/>
        <end position="24"/>
    </location>
</feature>
<evidence type="ECO:0000256" key="3">
    <source>
        <dbReference type="ARBA" id="ARBA00022553"/>
    </source>
</evidence>
<keyword evidence="8" id="KW-0902">Two-component regulatory system</keyword>
<feature type="domain" description="Response regulatory" evidence="15">
    <location>
        <begin position="694"/>
        <end position="812"/>
    </location>
</feature>
<keyword evidence="7" id="KW-0067">ATP-binding</keyword>
<feature type="compositionally biased region" description="Basic and acidic residues" evidence="13">
    <location>
        <begin position="15"/>
        <end position="24"/>
    </location>
</feature>
<organism evidence="16 17">
    <name type="scientific">Eiseniibacteriota bacterium</name>
    <dbReference type="NCBI Taxonomy" id="2212470"/>
    <lineage>
        <taxon>Bacteria</taxon>
        <taxon>Candidatus Eiseniibacteriota</taxon>
    </lineage>
</organism>
<dbReference type="InterPro" id="IPR011006">
    <property type="entry name" value="CheY-like_superfamily"/>
</dbReference>
<evidence type="ECO:0000256" key="2">
    <source>
        <dbReference type="ARBA" id="ARBA00012438"/>
    </source>
</evidence>
<dbReference type="Proteomes" id="UP000739538">
    <property type="component" value="Unassembled WGS sequence"/>
</dbReference>
<dbReference type="SUPFAM" id="SSF52172">
    <property type="entry name" value="CheY-like"/>
    <property type="match status" value="1"/>
</dbReference>
<dbReference type="PROSITE" id="PS50109">
    <property type="entry name" value="HIS_KIN"/>
    <property type="match status" value="1"/>
</dbReference>
<dbReference type="InterPro" id="IPR036890">
    <property type="entry name" value="HATPase_C_sf"/>
</dbReference>
<comment type="caution">
    <text evidence="16">The sequence shown here is derived from an EMBL/GenBank/DDBJ whole genome shotgun (WGS) entry which is preliminary data.</text>
</comment>
<evidence type="ECO:0000256" key="12">
    <source>
        <dbReference type="SAM" id="Coils"/>
    </source>
</evidence>
<dbReference type="Gene3D" id="3.40.50.2300">
    <property type="match status" value="1"/>
</dbReference>
<name>A0A956SHX8_UNCEI</name>
<evidence type="ECO:0000256" key="6">
    <source>
        <dbReference type="ARBA" id="ARBA00022777"/>
    </source>
</evidence>
<evidence type="ECO:0000256" key="9">
    <source>
        <dbReference type="ARBA" id="ARBA00064003"/>
    </source>
</evidence>
<dbReference type="Gene3D" id="1.10.287.130">
    <property type="match status" value="1"/>
</dbReference>
<evidence type="ECO:0000313" key="16">
    <source>
        <dbReference type="EMBL" id="MCA9758918.1"/>
    </source>
</evidence>
<evidence type="ECO:0000256" key="10">
    <source>
        <dbReference type="ARBA" id="ARBA00068150"/>
    </source>
</evidence>
<dbReference type="AlphaFoldDB" id="A0A956SHX8"/>
<evidence type="ECO:0000256" key="13">
    <source>
        <dbReference type="SAM" id="MobiDB-lite"/>
    </source>
</evidence>
<keyword evidence="4" id="KW-0808">Transferase</keyword>
<dbReference type="Pfam" id="PF00072">
    <property type="entry name" value="Response_reg"/>
    <property type="match status" value="1"/>
</dbReference>
<dbReference type="PROSITE" id="PS50110">
    <property type="entry name" value="RESPONSE_REGULATORY"/>
    <property type="match status" value="1"/>
</dbReference>
<evidence type="ECO:0000259" key="15">
    <source>
        <dbReference type="PROSITE" id="PS50110"/>
    </source>
</evidence>
<evidence type="ECO:0000256" key="4">
    <source>
        <dbReference type="ARBA" id="ARBA00022679"/>
    </source>
</evidence>
<evidence type="ECO:0000259" key="14">
    <source>
        <dbReference type="PROSITE" id="PS50109"/>
    </source>
</evidence>
<comment type="subunit">
    <text evidence="9">At low DSF concentrations, interacts with RpfF.</text>
</comment>
<dbReference type="PRINTS" id="PR00344">
    <property type="entry name" value="BCTRLSENSOR"/>
</dbReference>
<dbReference type="SMART" id="SM00388">
    <property type="entry name" value="HisKA"/>
    <property type="match status" value="1"/>
</dbReference>
<dbReference type="SMART" id="SM00387">
    <property type="entry name" value="HATPase_c"/>
    <property type="match status" value="1"/>
</dbReference>
<dbReference type="Pfam" id="PF02518">
    <property type="entry name" value="HATPase_c"/>
    <property type="match status" value="1"/>
</dbReference>
<keyword evidence="12" id="KW-0175">Coiled coil</keyword>
<sequence>MSSAHNGGGPPGVEGDPHQNGRSDDPEIVRLREAMYASLADRIAIAERVAESAAKRRNDAVAALANAVLANALGEHGNLDRSFEHADIAISAADASKDDAVLAQTHARLISVYIRAGRTDQAERSAQITLSKFDLLPANERGEALTQLGMARSHHADFAGAIDLYLRAIAEHERSGSMRGLARAHFNLSQVYRREGDNDASYRHLHISGDISRSNGLLEGVMHCEMNLGTYLSEDDRPEEALRHLEAAQMLAHKTDNLVVVAWTSFGRARIAGKQGRFEEARTNCERALELGIQSGYAALQVLCLRELAQLDVAEDRIEGALSHLHAAEAIAEEANVGDLVLSICEFAADILERAGRFEEALRRVRQATTIRTRLFNEQKARQLAELRAGLELQGAMREAEAERNRNATLLEARETAEAATRAKSTFLAMMSHEIRTPINGVIGATDLLLRTGLTQEQREFATLAKTSGETLRAIVDDILDFSKVEAGKLALERTEFDLHSTIQAAVQPFSLRASERKIQFQVDVDPGVPTKLVGDPLRLRQLLTNLVGNAFKFTETGQVRVRISTALEGKELQVSVEDTGIGIPSDQMNRLFDPFVQADDSIARRFGGTGLGLAICQRLVDAANGRMGVESEPGVGSTFWFTLPLELPRTRPAPPERSNGIRFDSNGHPDGTSAVAQDAHSRRSGGGTRPGLSVLVCEDNLVNQAVISGLVERLGHRAQVAADGHEALAYLSERRYDLVLMDVQMPGLDGVETTRVIRAGSGVLDPEVPILALTAHALGDDRKRCLEAGMTDFLAKPVTGADIEAKLAELALVPREQPTA</sequence>
<evidence type="ECO:0000256" key="7">
    <source>
        <dbReference type="ARBA" id="ARBA00022840"/>
    </source>
</evidence>
<proteinExistence type="predicted"/>
<feature type="domain" description="Histidine kinase" evidence="14">
    <location>
        <begin position="430"/>
        <end position="648"/>
    </location>
</feature>
<dbReference type="Gene3D" id="3.30.565.10">
    <property type="entry name" value="Histidine kinase-like ATPase, C-terminal domain"/>
    <property type="match status" value="1"/>
</dbReference>
<dbReference type="EMBL" id="JAGQHS010000231">
    <property type="protein sequence ID" value="MCA9758918.1"/>
    <property type="molecule type" value="Genomic_DNA"/>
</dbReference>
<feature type="coiled-coil region" evidence="12">
    <location>
        <begin position="393"/>
        <end position="420"/>
    </location>
</feature>
<dbReference type="InterPro" id="IPR003594">
    <property type="entry name" value="HATPase_dom"/>
</dbReference>
<dbReference type="GO" id="GO:0000155">
    <property type="term" value="F:phosphorelay sensor kinase activity"/>
    <property type="evidence" value="ECO:0007669"/>
    <property type="project" value="InterPro"/>
</dbReference>
<keyword evidence="3 11" id="KW-0597">Phosphoprotein</keyword>
<dbReference type="SUPFAM" id="SSF47384">
    <property type="entry name" value="Homodimeric domain of signal transducing histidine kinase"/>
    <property type="match status" value="1"/>
</dbReference>
<keyword evidence="5" id="KW-0547">Nucleotide-binding</keyword>
<feature type="modified residue" description="4-aspartylphosphate" evidence="11">
    <location>
        <position position="743"/>
    </location>
</feature>
<dbReference type="CDD" id="cd16922">
    <property type="entry name" value="HATPase_EvgS-ArcB-TorS-like"/>
    <property type="match status" value="1"/>
</dbReference>
<feature type="compositionally biased region" description="Gly residues" evidence="13">
    <location>
        <begin position="1"/>
        <end position="12"/>
    </location>
</feature>
<dbReference type="FunFam" id="3.30.565.10:FF:000010">
    <property type="entry name" value="Sensor histidine kinase RcsC"/>
    <property type="match status" value="1"/>
</dbReference>
<dbReference type="PANTHER" id="PTHR45339:SF3">
    <property type="entry name" value="HISTIDINE KINASE"/>
    <property type="match status" value="1"/>
</dbReference>
<dbReference type="SUPFAM" id="SSF48452">
    <property type="entry name" value="TPR-like"/>
    <property type="match status" value="2"/>
</dbReference>
<comment type="catalytic activity">
    <reaction evidence="1">
        <text>ATP + protein L-histidine = ADP + protein N-phospho-L-histidine.</text>
        <dbReference type="EC" id="2.7.13.3"/>
    </reaction>
</comment>
<evidence type="ECO:0000256" key="8">
    <source>
        <dbReference type="ARBA" id="ARBA00023012"/>
    </source>
</evidence>
<protein>
    <recommendedName>
        <fullName evidence="10">Sensory/regulatory protein RpfC</fullName>
        <ecNumber evidence="2">2.7.13.3</ecNumber>
    </recommendedName>
</protein>
<evidence type="ECO:0000256" key="11">
    <source>
        <dbReference type="PROSITE-ProRule" id="PRU00169"/>
    </source>
</evidence>
<feature type="region of interest" description="Disordered" evidence="13">
    <location>
        <begin position="649"/>
        <end position="690"/>
    </location>
</feature>
<gene>
    <name evidence="16" type="ORF">KDA27_24195</name>
</gene>
<dbReference type="InterPro" id="IPR036097">
    <property type="entry name" value="HisK_dim/P_sf"/>
</dbReference>
<dbReference type="SUPFAM" id="SSF55874">
    <property type="entry name" value="ATPase domain of HSP90 chaperone/DNA topoisomerase II/histidine kinase"/>
    <property type="match status" value="1"/>
</dbReference>
<dbReference type="GO" id="GO:0005524">
    <property type="term" value="F:ATP binding"/>
    <property type="evidence" value="ECO:0007669"/>
    <property type="project" value="UniProtKB-KW"/>
</dbReference>
<dbReference type="InterPro" id="IPR011990">
    <property type="entry name" value="TPR-like_helical_dom_sf"/>
</dbReference>
<dbReference type="InterPro" id="IPR019734">
    <property type="entry name" value="TPR_rpt"/>
</dbReference>
<keyword evidence="6" id="KW-0418">Kinase</keyword>
<dbReference type="SMART" id="SM00448">
    <property type="entry name" value="REC"/>
    <property type="match status" value="1"/>
</dbReference>
<dbReference type="InterPro" id="IPR005467">
    <property type="entry name" value="His_kinase_dom"/>
</dbReference>
<dbReference type="PANTHER" id="PTHR45339">
    <property type="entry name" value="HYBRID SIGNAL TRANSDUCTION HISTIDINE KINASE J"/>
    <property type="match status" value="1"/>
</dbReference>
<reference evidence="16" key="1">
    <citation type="submission" date="2020-04" db="EMBL/GenBank/DDBJ databases">
        <authorList>
            <person name="Zhang T."/>
        </authorList>
    </citation>
    <scope>NUCLEOTIDE SEQUENCE</scope>
    <source>
        <strain evidence="16">HKST-UBA02</strain>
    </source>
</reference>
<dbReference type="Pfam" id="PF00512">
    <property type="entry name" value="HisKA"/>
    <property type="match status" value="1"/>
</dbReference>
<dbReference type="CDD" id="cd17546">
    <property type="entry name" value="REC_hyHK_CKI1_RcsC-like"/>
    <property type="match status" value="1"/>
</dbReference>
<dbReference type="EC" id="2.7.13.3" evidence="2"/>
<reference evidence="16" key="2">
    <citation type="journal article" date="2021" name="Microbiome">
        <title>Successional dynamics and alternative stable states in a saline activated sludge microbial community over 9 years.</title>
        <authorList>
            <person name="Wang Y."/>
            <person name="Ye J."/>
            <person name="Ju F."/>
            <person name="Liu L."/>
            <person name="Boyd J.A."/>
            <person name="Deng Y."/>
            <person name="Parks D.H."/>
            <person name="Jiang X."/>
            <person name="Yin X."/>
            <person name="Woodcroft B.J."/>
            <person name="Tyson G.W."/>
            <person name="Hugenholtz P."/>
            <person name="Polz M.F."/>
            <person name="Zhang T."/>
        </authorList>
    </citation>
    <scope>NUCLEOTIDE SEQUENCE</scope>
    <source>
        <strain evidence="16">HKST-UBA02</strain>
    </source>
</reference>
<dbReference type="Gene3D" id="1.25.40.10">
    <property type="entry name" value="Tetratricopeptide repeat domain"/>
    <property type="match status" value="2"/>
</dbReference>
<evidence type="ECO:0000313" key="17">
    <source>
        <dbReference type="Proteomes" id="UP000739538"/>
    </source>
</evidence>